<organism evidence="2 3">
    <name type="scientific">Compostibacter hankyongensis</name>
    <dbReference type="NCBI Taxonomy" id="1007089"/>
    <lineage>
        <taxon>Bacteria</taxon>
        <taxon>Pseudomonadati</taxon>
        <taxon>Bacteroidota</taxon>
        <taxon>Chitinophagia</taxon>
        <taxon>Chitinophagales</taxon>
        <taxon>Chitinophagaceae</taxon>
        <taxon>Compostibacter</taxon>
    </lineage>
</organism>
<sequence>MICIVVGTNRPGSKSRKVAEFYQHLLKGFSAESQILDLSGLPEDFIVSALYHNCGKNEKFNEIRKEIEVADKYIFVLPEYNNSVPGVFKAFIDGMSYPNTFVYKKCALVGISDGTSGNALGLSHITDVFNYLGMHVLALKVRIPFMKKNFVEGEITDDFIRKLIHDQAQQLIAF</sequence>
<reference evidence="3" key="1">
    <citation type="journal article" date="2019" name="Int. J. Syst. Evol. Microbiol.">
        <title>The Global Catalogue of Microorganisms (GCM) 10K type strain sequencing project: providing services to taxonomists for standard genome sequencing and annotation.</title>
        <authorList>
            <consortium name="The Broad Institute Genomics Platform"/>
            <consortium name="The Broad Institute Genome Sequencing Center for Infectious Disease"/>
            <person name="Wu L."/>
            <person name="Ma J."/>
        </authorList>
    </citation>
    <scope>NUCLEOTIDE SEQUENCE [LARGE SCALE GENOMIC DNA]</scope>
    <source>
        <strain evidence="3">JCM 17664</strain>
    </source>
</reference>
<dbReference type="Gene3D" id="3.40.50.360">
    <property type="match status" value="1"/>
</dbReference>
<dbReference type="EMBL" id="BAABFN010000002">
    <property type="protein sequence ID" value="GAA4305106.1"/>
    <property type="molecule type" value="Genomic_DNA"/>
</dbReference>
<keyword evidence="3" id="KW-1185">Reference proteome</keyword>
<dbReference type="PANTHER" id="PTHR30543:SF21">
    <property type="entry name" value="NAD(P)H-DEPENDENT FMN REDUCTASE LOT6"/>
    <property type="match status" value="1"/>
</dbReference>
<feature type="domain" description="NADPH-dependent FMN reductase-like" evidence="1">
    <location>
        <begin position="2"/>
        <end position="138"/>
    </location>
</feature>
<protein>
    <recommendedName>
        <fullName evidence="1">NADPH-dependent FMN reductase-like domain-containing protein</fullName>
    </recommendedName>
</protein>
<evidence type="ECO:0000259" key="1">
    <source>
        <dbReference type="Pfam" id="PF03358"/>
    </source>
</evidence>
<dbReference type="RefSeq" id="WP_344976440.1">
    <property type="nucleotide sequence ID" value="NZ_BAABFN010000002.1"/>
</dbReference>
<dbReference type="PANTHER" id="PTHR30543">
    <property type="entry name" value="CHROMATE REDUCTASE"/>
    <property type="match status" value="1"/>
</dbReference>
<dbReference type="Pfam" id="PF03358">
    <property type="entry name" value="FMN_red"/>
    <property type="match status" value="1"/>
</dbReference>
<dbReference type="SUPFAM" id="SSF52218">
    <property type="entry name" value="Flavoproteins"/>
    <property type="match status" value="1"/>
</dbReference>
<dbReference type="InterPro" id="IPR005025">
    <property type="entry name" value="FMN_Rdtase-like_dom"/>
</dbReference>
<dbReference type="InterPro" id="IPR050712">
    <property type="entry name" value="NAD(P)H-dep_reductase"/>
</dbReference>
<proteinExistence type="predicted"/>
<dbReference type="InterPro" id="IPR029039">
    <property type="entry name" value="Flavoprotein-like_sf"/>
</dbReference>
<name>A0ABP8FJB1_9BACT</name>
<dbReference type="Proteomes" id="UP001501207">
    <property type="component" value="Unassembled WGS sequence"/>
</dbReference>
<gene>
    <name evidence="2" type="ORF">GCM10023143_10080</name>
</gene>
<evidence type="ECO:0000313" key="2">
    <source>
        <dbReference type="EMBL" id="GAA4305106.1"/>
    </source>
</evidence>
<comment type="caution">
    <text evidence="2">The sequence shown here is derived from an EMBL/GenBank/DDBJ whole genome shotgun (WGS) entry which is preliminary data.</text>
</comment>
<accession>A0ABP8FJB1</accession>
<evidence type="ECO:0000313" key="3">
    <source>
        <dbReference type="Proteomes" id="UP001501207"/>
    </source>
</evidence>